<dbReference type="OrthoDB" id="9793353at2"/>
<evidence type="ECO:0000256" key="2">
    <source>
        <dbReference type="ARBA" id="ARBA00022730"/>
    </source>
</evidence>
<dbReference type="PROSITE" id="PS00050">
    <property type="entry name" value="RIBOSOMAL_L23"/>
    <property type="match status" value="1"/>
</dbReference>
<evidence type="ECO:0000256" key="5">
    <source>
        <dbReference type="ARBA" id="ARBA00023274"/>
    </source>
</evidence>
<dbReference type="FunFam" id="3.30.70.330:FF:000001">
    <property type="entry name" value="50S ribosomal protein L23"/>
    <property type="match status" value="1"/>
</dbReference>
<proteinExistence type="inferred from homology"/>
<dbReference type="GO" id="GO:0003735">
    <property type="term" value="F:structural constituent of ribosome"/>
    <property type="evidence" value="ECO:0007669"/>
    <property type="project" value="InterPro"/>
</dbReference>
<dbReference type="Pfam" id="PF00276">
    <property type="entry name" value="Ribosomal_L23"/>
    <property type="match status" value="1"/>
</dbReference>
<dbReference type="RefSeq" id="WP_078716302.1">
    <property type="nucleotide sequence ID" value="NZ_FUYC01000002.1"/>
</dbReference>
<dbReference type="SUPFAM" id="SSF54189">
    <property type="entry name" value="Ribosomal proteins S24e, L23 and L15e"/>
    <property type="match status" value="1"/>
</dbReference>
<protein>
    <recommendedName>
        <fullName evidence="6">Large ribosomal subunit protein uL23</fullName>
    </recommendedName>
</protein>
<evidence type="ECO:0000313" key="9">
    <source>
        <dbReference type="Proteomes" id="UP000190027"/>
    </source>
</evidence>
<dbReference type="InterPro" id="IPR012677">
    <property type="entry name" value="Nucleotide-bd_a/b_plait_sf"/>
</dbReference>
<comment type="subunit">
    <text evidence="6">Part of the 50S ribosomal subunit. Contacts protein L29, and trigger factor when it is bound to the ribosome.</text>
</comment>
<name>A0A1T4WDH2_9BACT</name>
<keyword evidence="2 6" id="KW-0699">rRNA-binding</keyword>
<keyword evidence="4 6" id="KW-0689">Ribosomal protein</keyword>
<keyword evidence="3 6" id="KW-0694">RNA-binding</keyword>
<evidence type="ECO:0000313" key="8">
    <source>
        <dbReference type="EMBL" id="SKA74721.1"/>
    </source>
</evidence>
<dbReference type="HAMAP" id="MF_01369_B">
    <property type="entry name" value="Ribosomal_uL23_B"/>
    <property type="match status" value="1"/>
</dbReference>
<gene>
    <name evidence="6" type="primary">rplW</name>
    <name evidence="8" type="ORF">SAMN02745704_00747</name>
</gene>
<dbReference type="AlphaFoldDB" id="A0A1T4WDH2"/>
<dbReference type="GO" id="GO:1990904">
    <property type="term" value="C:ribonucleoprotein complex"/>
    <property type="evidence" value="ECO:0007669"/>
    <property type="project" value="UniProtKB-KW"/>
</dbReference>
<organism evidence="8 9">
    <name type="scientific">Paucidesulfovibrio gracilis DSM 16080</name>
    <dbReference type="NCBI Taxonomy" id="1121449"/>
    <lineage>
        <taxon>Bacteria</taxon>
        <taxon>Pseudomonadati</taxon>
        <taxon>Thermodesulfobacteriota</taxon>
        <taxon>Desulfovibrionia</taxon>
        <taxon>Desulfovibrionales</taxon>
        <taxon>Desulfovibrionaceae</taxon>
        <taxon>Paucidesulfovibrio</taxon>
    </lineage>
</organism>
<evidence type="ECO:0000256" key="7">
    <source>
        <dbReference type="RuleBase" id="RU003934"/>
    </source>
</evidence>
<accession>A0A1T4WDH2</accession>
<dbReference type="Gene3D" id="3.30.70.330">
    <property type="match status" value="1"/>
</dbReference>
<reference evidence="8 9" key="1">
    <citation type="submission" date="2017-02" db="EMBL/GenBank/DDBJ databases">
        <authorList>
            <person name="Peterson S.W."/>
        </authorList>
    </citation>
    <scope>NUCLEOTIDE SEQUENCE [LARGE SCALE GENOMIC DNA]</scope>
    <source>
        <strain evidence="8 9">DSM 16080</strain>
    </source>
</reference>
<evidence type="ECO:0000256" key="3">
    <source>
        <dbReference type="ARBA" id="ARBA00022884"/>
    </source>
</evidence>
<dbReference type="GO" id="GO:0006412">
    <property type="term" value="P:translation"/>
    <property type="evidence" value="ECO:0007669"/>
    <property type="project" value="UniProtKB-UniRule"/>
</dbReference>
<dbReference type="InterPro" id="IPR001014">
    <property type="entry name" value="Ribosomal_uL23_CS"/>
</dbReference>
<keyword evidence="5 6" id="KW-0687">Ribonucleoprotein</keyword>
<dbReference type="GO" id="GO:0005840">
    <property type="term" value="C:ribosome"/>
    <property type="evidence" value="ECO:0007669"/>
    <property type="project" value="UniProtKB-KW"/>
</dbReference>
<dbReference type="NCBIfam" id="NF004363">
    <property type="entry name" value="PRK05738.2-4"/>
    <property type="match status" value="1"/>
</dbReference>
<dbReference type="STRING" id="1121449.SAMN02745704_00747"/>
<dbReference type="InterPro" id="IPR012678">
    <property type="entry name" value="Ribosomal_uL23/eL15/eS24_sf"/>
</dbReference>
<dbReference type="EMBL" id="FUYC01000002">
    <property type="protein sequence ID" value="SKA74721.1"/>
    <property type="molecule type" value="Genomic_DNA"/>
</dbReference>
<dbReference type="NCBIfam" id="NF004359">
    <property type="entry name" value="PRK05738.1-3"/>
    <property type="match status" value="1"/>
</dbReference>
<sequence length="96" mass="10775">MDYTQVLLKPLISEKATTAKEECNSVAFYVHPSANKIEIKKAVEKVFDVSVEAVNIVNRKSRDRKRFGRLVGRIAGHKKAYVRLAPGSKIDLFEGV</sequence>
<evidence type="ECO:0000256" key="1">
    <source>
        <dbReference type="ARBA" id="ARBA00006700"/>
    </source>
</evidence>
<dbReference type="Proteomes" id="UP000190027">
    <property type="component" value="Unassembled WGS sequence"/>
</dbReference>
<keyword evidence="9" id="KW-1185">Reference proteome</keyword>
<evidence type="ECO:0000256" key="6">
    <source>
        <dbReference type="HAMAP-Rule" id="MF_01369"/>
    </source>
</evidence>
<evidence type="ECO:0000256" key="4">
    <source>
        <dbReference type="ARBA" id="ARBA00022980"/>
    </source>
</evidence>
<comment type="similarity">
    <text evidence="1 6 7">Belongs to the universal ribosomal protein uL23 family.</text>
</comment>
<dbReference type="InterPro" id="IPR013025">
    <property type="entry name" value="Ribosomal_uL23-like"/>
</dbReference>
<dbReference type="GO" id="GO:0019843">
    <property type="term" value="F:rRNA binding"/>
    <property type="evidence" value="ECO:0007669"/>
    <property type="project" value="UniProtKB-UniRule"/>
</dbReference>
<comment type="function">
    <text evidence="6">One of the early assembly proteins it binds 23S rRNA. One of the proteins that surrounds the polypeptide exit tunnel on the outside of the ribosome. Forms the main docking site for trigger factor binding to the ribosome.</text>
</comment>
<dbReference type="PANTHER" id="PTHR11620">
    <property type="entry name" value="60S RIBOSOMAL PROTEIN L23A"/>
    <property type="match status" value="1"/>
</dbReference>